<dbReference type="RefSeq" id="WP_344300263.1">
    <property type="nucleotide sequence ID" value="NZ_BAAAQW010000007.1"/>
</dbReference>
<keyword evidence="3" id="KW-0949">S-adenosyl-L-methionine</keyword>
<keyword evidence="1 5" id="KW-0489">Methyltransferase</keyword>
<keyword evidence="6" id="KW-1185">Reference proteome</keyword>
<protein>
    <submittedName>
        <fullName evidence="5">Class I SAM-dependent methyltransferase</fullName>
    </submittedName>
</protein>
<reference evidence="6" key="1">
    <citation type="journal article" date="2019" name="Int. J. Syst. Evol. Microbiol.">
        <title>The Global Catalogue of Microorganisms (GCM) 10K type strain sequencing project: providing services to taxonomists for standard genome sequencing and annotation.</title>
        <authorList>
            <consortium name="The Broad Institute Genomics Platform"/>
            <consortium name="The Broad Institute Genome Sequencing Center for Infectious Disease"/>
            <person name="Wu L."/>
            <person name="Ma J."/>
        </authorList>
    </citation>
    <scope>NUCLEOTIDE SEQUENCE [LARGE SCALE GENOMIC DNA]</scope>
    <source>
        <strain evidence="6">JCM 16034</strain>
    </source>
</reference>
<dbReference type="Gene3D" id="3.40.50.150">
    <property type="entry name" value="Vaccinia Virus protein VP39"/>
    <property type="match status" value="1"/>
</dbReference>
<accession>A0ABP5NPY2</accession>
<dbReference type="CDD" id="cd02440">
    <property type="entry name" value="AdoMet_MTases"/>
    <property type="match status" value="1"/>
</dbReference>
<dbReference type="InterPro" id="IPR029063">
    <property type="entry name" value="SAM-dependent_MTases_sf"/>
</dbReference>
<dbReference type="GO" id="GO:0032259">
    <property type="term" value="P:methylation"/>
    <property type="evidence" value="ECO:0007669"/>
    <property type="project" value="UniProtKB-KW"/>
</dbReference>
<dbReference type="Pfam" id="PF13649">
    <property type="entry name" value="Methyltransf_25"/>
    <property type="match status" value="1"/>
</dbReference>
<comment type="caution">
    <text evidence="5">The sequence shown here is derived from an EMBL/GenBank/DDBJ whole genome shotgun (WGS) entry which is preliminary data.</text>
</comment>
<dbReference type="SUPFAM" id="SSF53335">
    <property type="entry name" value="S-adenosyl-L-methionine-dependent methyltransferases"/>
    <property type="match status" value="1"/>
</dbReference>
<evidence type="ECO:0000256" key="1">
    <source>
        <dbReference type="ARBA" id="ARBA00022603"/>
    </source>
</evidence>
<sequence length="213" mass="22770">MTNEPKPTTGEFWDGFYRERDAVWSGKPNAALVREVGMLAPGRALDLGCGEGADAIWLAERGWVVTGVDVSSVALGRAAKHALDAGVSNRITWERHDLATWEPVGDYTLVTAAFLHSPVDLPREHILLAASRAVAPGGMLLVVGHTAFPPWSQHAHDGEAPLPSADELAAALGLRPHEWTVETRETEGRTATGPEGQTAVLTDTVLTARRASD</sequence>
<evidence type="ECO:0000256" key="3">
    <source>
        <dbReference type="ARBA" id="ARBA00022691"/>
    </source>
</evidence>
<dbReference type="Proteomes" id="UP001500432">
    <property type="component" value="Unassembled WGS sequence"/>
</dbReference>
<name>A0ABP5NPY2_9MICC</name>
<dbReference type="GO" id="GO:0008168">
    <property type="term" value="F:methyltransferase activity"/>
    <property type="evidence" value="ECO:0007669"/>
    <property type="project" value="UniProtKB-KW"/>
</dbReference>
<evidence type="ECO:0000313" key="5">
    <source>
        <dbReference type="EMBL" id="GAA2201631.1"/>
    </source>
</evidence>
<dbReference type="PANTHER" id="PTHR43464:SF19">
    <property type="entry name" value="UBIQUINONE BIOSYNTHESIS O-METHYLTRANSFERASE, MITOCHONDRIAL"/>
    <property type="match status" value="1"/>
</dbReference>
<gene>
    <name evidence="5" type="ORF">GCM10009849_26800</name>
</gene>
<evidence type="ECO:0000256" key="2">
    <source>
        <dbReference type="ARBA" id="ARBA00022679"/>
    </source>
</evidence>
<dbReference type="InterPro" id="IPR041698">
    <property type="entry name" value="Methyltransf_25"/>
</dbReference>
<dbReference type="PANTHER" id="PTHR43464">
    <property type="entry name" value="METHYLTRANSFERASE"/>
    <property type="match status" value="1"/>
</dbReference>
<keyword evidence="2" id="KW-0808">Transferase</keyword>
<evidence type="ECO:0000259" key="4">
    <source>
        <dbReference type="Pfam" id="PF13649"/>
    </source>
</evidence>
<feature type="domain" description="Methyltransferase" evidence="4">
    <location>
        <begin position="45"/>
        <end position="138"/>
    </location>
</feature>
<dbReference type="EMBL" id="BAAAQW010000007">
    <property type="protein sequence ID" value="GAA2201631.1"/>
    <property type="molecule type" value="Genomic_DNA"/>
</dbReference>
<proteinExistence type="predicted"/>
<organism evidence="5 6">
    <name type="scientific">Sinomonas flava</name>
    <dbReference type="NCBI Taxonomy" id="496857"/>
    <lineage>
        <taxon>Bacteria</taxon>
        <taxon>Bacillati</taxon>
        <taxon>Actinomycetota</taxon>
        <taxon>Actinomycetes</taxon>
        <taxon>Micrococcales</taxon>
        <taxon>Micrococcaceae</taxon>
        <taxon>Sinomonas</taxon>
    </lineage>
</organism>
<evidence type="ECO:0000313" key="6">
    <source>
        <dbReference type="Proteomes" id="UP001500432"/>
    </source>
</evidence>